<accession>A0ABW9J0U1</accession>
<proteinExistence type="predicted"/>
<evidence type="ECO:0000313" key="2">
    <source>
        <dbReference type="Proteomes" id="UP001631993"/>
    </source>
</evidence>
<dbReference type="RefSeq" id="WP_409098104.1">
    <property type="nucleotide sequence ID" value="NZ_JBJVNE010000494.1"/>
</dbReference>
<reference evidence="1 2" key="1">
    <citation type="submission" date="2024-12" db="EMBL/GenBank/DDBJ databases">
        <title>Forecasting of Potato common scab and diversities of Pathogenic streptomyces spp. in china.</title>
        <authorList>
            <person name="Handique U."/>
            <person name="Wu J."/>
        </authorList>
    </citation>
    <scope>NUCLEOTIDE SEQUENCE [LARGE SCALE GENOMIC DNA]</scope>
    <source>
        <strain evidence="1 2">ZRIMU1585</strain>
    </source>
</reference>
<dbReference type="EMBL" id="JBJVNE010000494">
    <property type="protein sequence ID" value="MFM9653861.1"/>
    <property type="molecule type" value="Genomic_DNA"/>
</dbReference>
<protein>
    <submittedName>
        <fullName evidence="1">Uncharacterized protein</fullName>
    </submittedName>
</protein>
<gene>
    <name evidence="1" type="ORF">ACKI1S_48740</name>
</gene>
<evidence type="ECO:0000313" key="1">
    <source>
        <dbReference type="EMBL" id="MFM9653861.1"/>
    </source>
</evidence>
<comment type="caution">
    <text evidence="1">The sequence shown here is derived from an EMBL/GenBank/DDBJ whole genome shotgun (WGS) entry which is preliminary data.</text>
</comment>
<keyword evidence="2" id="KW-1185">Reference proteome</keyword>
<name>A0ABW9J0U1_STRGJ</name>
<feature type="non-terminal residue" evidence="1">
    <location>
        <position position="61"/>
    </location>
</feature>
<organism evidence="1 2">
    <name type="scientific">Streptomyces galilaeus</name>
    <dbReference type="NCBI Taxonomy" id="33899"/>
    <lineage>
        <taxon>Bacteria</taxon>
        <taxon>Bacillati</taxon>
        <taxon>Actinomycetota</taxon>
        <taxon>Actinomycetes</taxon>
        <taxon>Kitasatosporales</taxon>
        <taxon>Streptomycetaceae</taxon>
        <taxon>Streptomyces</taxon>
    </lineage>
</organism>
<dbReference type="Proteomes" id="UP001631993">
    <property type="component" value="Unassembled WGS sequence"/>
</dbReference>
<sequence>MNASLEFLPVAQRHSASTALAPQPGTLAALATDLVAREGILEIPGLTPLYHGGTLSSARIA</sequence>